<keyword evidence="7" id="KW-1003">Cell membrane</keyword>
<keyword evidence="9" id="KW-1185">Reference proteome</keyword>
<dbReference type="Pfam" id="PF00213">
    <property type="entry name" value="OSCP"/>
    <property type="match status" value="1"/>
</dbReference>
<comment type="function">
    <text evidence="7">This protein is part of the stalk that links CF(0) to CF(1). It either transmits conformational changes from CF(0) to CF(1) or is implicated in proton conduction.</text>
</comment>
<organism evidence="8 9">
    <name type="scientific">Mesonia sediminis</name>
    <dbReference type="NCBI Taxonomy" id="1703946"/>
    <lineage>
        <taxon>Bacteria</taxon>
        <taxon>Pseudomonadati</taxon>
        <taxon>Bacteroidota</taxon>
        <taxon>Flavobacteriia</taxon>
        <taxon>Flavobacteriales</taxon>
        <taxon>Flavobacteriaceae</taxon>
        <taxon>Mesonia</taxon>
    </lineage>
</organism>
<dbReference type="HAMAP" id="MF_01416">
    <property type="entry name" value="ATP_synth_delta_bact"/>
    <property type="match status" value="1"/>
</dbReference>
<keyword evidence="7" id="KW-0139">CF(1)</keyword>
<name>A0ABW5SE46_9FLAO</name>
<dbReference type="RefSeq" id="WP_379047013.1">
    <property type="nucleotide sequence ID" value="NZ_JBHULZ010000041.1"/>
</dbReference>
<reference evidence="9" key="1">
    <citation type="journal article" date="2019" name="Int. J. Syst. Evol. Microbiol.">
        <title>The Global Catalogue of Microorganisms (GCM) 10K type strain sequencing project: providing services to taxonomists for standard genome sequencing and annotation.</title>
        <authorList>
            <consortium name="The Broad Institute Genomics Platform"/>
            <consortium name="The Broad Institute Genome Sequencing Center for Infectious Disease"/>
            <person name="Wu L."/>
            <person name="Ma J."/>
        </authorList>
    </citation>
    <scope>NUCLEOTIDE SEQUENCE [LARGE SCALE GENOMIC DNA]</scope>
    <source>
        <strain evidence="9">KCTC 42255</strain>
    </source>
</reference>
<dbReference type="SUPFAM" id="SSF47928">
    <property type="entry name" value="N-terminal domain of the delta subunit of the F1F0-ATP synthase"/>
    <property type="match status" value="1"/>
</dbReference>
<evidence type="ECO:0000256" key="1">
    <source>
        <dbReference type="ARBA" id="ARBA00004370"/>
    </source>
</evidence>
<accession>A0ABW5SE46</accession>
<evidence type="ECO:0000313" key="8">
    <source>
        <dbReference type="EMBL" id="MFD2698066.1"/>
    </source>
</evidence>
<dbReference type="InterPro" id="IPR026015">
    <property type="entry name" value="ATP_synth_OSCP/delta_N_sf"/>
</dbReference>
<protein>
    <recommendedName>
        <fullName evidence="7">ATP synthase subunit delta</fullName>
    </recommendedName>
    <alternativeName>
        <fullName evidence="7">ATP synthase F(1) sector subunit delta</fullName>
    </alternativeName>
    <alternativeName>
        <fullName evidence="7">F-type ATPase subunit delta</fullName>
        <shortName evidence="7">F-ATPase subunit delta</shortName>
    </alternativeName>
</protein>
<keyword evidence="4 7" id="KW-0406">Ion transport</keyword>
<comment type="function">
    <text evidence="7">F(1)F(0) ATP synthase produces ATP from ADP in the presence of a proton or sodium gradient. F-type ATPases consist of two structural domains, F(1) containing the extramembraneous catalytic core and F(0) containing the membrane proton channel, linked together by a central stalk and a peripheral stalk. During catalysis, ATP synthesis in the catalytic domain of F(1) is coupled via a rotary mechanism of the central stalk subunits to proton translocation.</text>
</comment>
<keyword evidence="5 7" id="KW-0472">Membrane</keyword>
<proteinExistence type="inferred from homology"/>
<evidence type="ECO:0000256" key="2">
    <source>
        <dbReference type="ARBA" id="ARBA00022448"/>
    </source>
</evidence>
<keyword evidence="6 7" id="KW-0066">ATP synthesis</keyword>
<evidence type="ECO:0000256" key="7">
    <source>
        <dbReference type="HAMAP-Rule" id="MF_01416"/>
    </source>
</evidence>
<dbReference type="PANTHER" id="PTHR11910">
    <property type="entry name" value="ATP SYNTHASE DELTA CHAIN"/>
    <property type="match status" value="1"/>
</dbReference>
<dbReference type="EMBL" id="JBHULZ010000041">
    <property type="protein sequence ID" value="MFD2698066.1"/>
    <property type="molecule type" value="Genomic_DNA"/>
</dbReference>
<evidence type="ECO:0000256" key="5">
    <source>
        <dbReference type="ARBA" id="ARBA00023136"/>
    </source>
</evidence>
<dbReference type="PRINTS" id="PR00125">
    <property type="entry name" value="ATPASEDELTA"/>
</dbReference>
<dbReference type="Gene3D" id="1.10.520.20">
    <property type="entry name" value="N-terminal domain of the delta subunit of the F1F0-ATP synthase"/>
    <property type="match status" value="1"/>
</dbReference>
<evidence type="ECO:0000256" key="3">
    <source>
        <dbReference type="ARBA" id="ARBA00022781"/>
    </source>
</evidence>
<comment type="caution">
    <text evidence="8">The sequence shown here is derived from an EMBL/GenBank/DDBJ whole genome shotgun (WGS) entry which is preliminary data.</text>
</comment>
<comment type="similarity">
    <text evidence="7">Belongs to the ATPase delta chain family.</text>
</comment>
<evidence type="ECO:0000256" key="4">
    <source>
        <dbReference type="ARBA" id="ARBA00023065"/>
    </source>
</evidence>
<comment type="subcellular location">
    <subcellularLocation>
        <location evidence="7">Cell membrane</location>
        <topology evidence="7">Peripheral membrane protein</topology>
    </subcellularLocation>
    <subcellularLocation>
        <location evidence="1">Membrane</location>
    </subcellularLocation>
</comment>
<dbReference type="InterPro" id="IPR000711">
    <property type="entry name" value="ATPase_OSCP/dsu"/>
</dbReference>
<evidence type="ECO:0000256" key="6">
    <source>
        <dbReference type="ARBA" id="ARBA00023310"/>
    </source>
</evidence>
<dbReference type="Proteomes" id="UP001597357">
    <property type="component" value="Unassembled WGS sequence"/>
</dbReference>
<keyword evidence="3 7" id="KW-0375">Hydrogen ion transport</keyword>
<gene>
    <name evidence="7 8" type="primary">atpH</name>
    <name evidence="8" type="ORF">ACFSQ0_08690</name>
</gene>
<dbReference type="NCBIfam" id="TIGR01145">
    <property type="entry name" value="ATP_synt_delta"/>
    <property type="match status" value="1"/>
</dbReference>
<evidence type="ECO:0000313" key="9">
    <source>
        <dbReference type="Proteomes" id="UP001597357"/>
    </source>
</evidence>
<sequence>MANTRAAQRYAKAILELAKEKAVLKEVNSDFRLLENTLKENKNLANILKSPVVKASDKQAILNQIFTNVDAITQNTFGVLIENGRIALIQDVVKQFIRLYDEDQNIKVAHVTTATALTPAMHTKLLDKVKQLTGSEATLTNAIDESILGGFILRVGDLQYDASVAGKLNSLKKKFNQNAYI</sequence>
<keyword evidence="2 7" id="KW-0813">Transport</keyword>